<proteinExistence type="predicted"/>
<keyword evidence="2" id="KW-1185">Reference proteome</keyword>
<dbReference type="EMBL" id="JADIKI010000021">
    <property type="protein sequence ID" value="MFK2853892.1"/>
    <property type="molecule type" value="Genomic_DNA"/>
</dbReference>
<organism evidence="1 2">
    <name type="scientific">Dyella humi</name>
    <dbReference type="NCBI Taxonomy" id="1770547"/>
    <lineage>
        <taxon>Bacteria</taxon>
        <taxon>Pseudomonadati</taxon>
        <taxon>Pseudomonadota</taxon>
        <taxon>Gammaproteobacteria</taxon>
        <taxon>Lysobacterales</taxon>
        <taxon>Rhodanobacteraceae</taxon>
        <taxon>Dyella</taxon>
    </lineage>
</organism>
<reference evidence="1 2" key="1">
    <citation type="submission" date="2020-10" db="EMBL/GenBank/DDBJ databases">
        <title>Phylogeny of dyella-like bacteria.</title>
        <authorList>
            <person name="Fu J."/>
        </authorList>
    </citation>
    <scope>NUCLEOTIDE SEQUENCE [LARGE SCALE GENOMIC DNA]</scope>
    <source>
        <strain evidence="1 2">DHG40</strain>
    </source>
</reference>
<evidence type="ECO:0000313" key="2">
    <source>
        <dbReference type="Proteomes" id="UP001620409"/>
    </source>
</evidence>
<dbReference type="Proteomes" id="UP001620409">
    <property type="component" value="Unassembled WGS sequence"/>
</dbReference>
<evidence type="ECO:0008006" key="3">
    <source>
        <dbReference type="Google" id="ProtNLM"/>
    </source>
</evidence>
<accession>A0ABW8IFB8</accession>
<name>A0ABW8IFB8_9GAMM</name>
<comment type="caution">
    <text evidence="1">The sequence shown here is derived from an EMBL/GenBank/DDBJ whole genome shotgun (WGS) entry which is preliminary data.</text>
</comment>
<dbReference type="RefSeq" id="WP_380017521.1">
    <property type="nucleotide sequence ID" value="NZ_JADIKI010000021.1"/>
</dbReference>
<evidence type="ECO:0000313" key="1">
    <source>
        <dbReference type="EMBL" id="MFK2853892.1"/>
    </source>
</evidence>
<protein>
    <recommendedName>
        <fullName evidence="3">DUF2384 domain-containing protein</fullName>
    </recommendedName>
</protein>
<gene>
    <name evidence="1" type="ORF">ISP18_04750</name>
</gene>
<sequence length="90" mass="10183">MPNVLPRDSLISTRSVKALAIDRRRIMHAAKQLEPDFEKRINWFLFDPIYEFGGLTGEELLKNGEADLLLDMLRAIAAGERDATPIDPMS</sequence>